<dbReference type="SMART" id="SM00448">
    <property type="entry name" value="REC"/>
    <property type="match status" value="1"/>
</dbReference>
<dbReference type="Gene3D" id="3.40.50.2300">
    <property type="match status" value="1"/>
</dbReference>
<evidence type="ECO:0000313" key="7">
    <source>
        <dbReference type="Proteomes" id="UP000187209"/>
    </source>
</evidence>
<feature type="domain" description="Response regulatory" evidence="5">
    <location>
        <begin position="584"/>
        <end position="704"/>
    </location>
</feature>
<dbReference type="Pfam" id="PF00512">
    <property type="entry name" value="HisKA"/>
    <property type="match status" value="1"/>
</dbReference>
<dbReference type="EMBL" id="MPUH01001699">
    <property type="protein sequence ID" value="OMJ66512.1"/>
    <property type="molecule type" value="Genomic_DNA"/>
</dbReference>
<dbReference type="InterPro" id="IPR036097">
    <property type="entry name" value="HisK_dim/P_sf"/>
</dbReference>
<dbReference type="Gene3D" id="3.30.565.10">
    <property type="entry name" value="Histidine kinase-like ATPase, C-terminal domain"/>
    <property type="match status" value="1"/>
</dbReference>
<dbReference type="SMART" id="SM00388">
    <property type="entry name" value="HisKA"/>
    <property type="match status" value="1"/>
</dbReference>
<dbReference type="Pfam" id="PF00072">
    <property type="entry name" value="Response_reg"/>
    <property type="match status" value="1"/>
</dbReference>
<dbReference type="PROSITE" id="PS50110">
    <property type="entry name" value="RESPONSE_REGULATORY"/>
    <property type="match status" value="1"/>
</dbReference>
<feature type="transmembrane region" description="Helical" evidence="3">
    <location>
        <begin position="164"/>
        <end position="183"/>
    </location>
</feature>
<feature type="transmembrane region" description="Helical" evidence="3">
    <location>
        <begin position="59"/>
        <end position="77"/>
    </location>
</feature>
<dbReference type="SUPFAM" id="SSF52172">
    <property type="entry name" value="CheY-like"/>
    <property type="match status" value="1"/>
</dbReference>
<evidence type="ECO:0008006" key="8">
    <source>
        <dbReference type="Google" id="ProtNLM"/>
    </source>
</evidence>
<evidence type="ECO:0000259" key="5">
    <source>
        <dbReference type="PROSITE" id="PS50110"/>
    </source>
</evidence>
<dbReference type="InterPro" id="IPR036890">
    <property type="entry name" value="HATPase_C_sf"/>
</dbReference>
<evidence type="ECO:0000256" key="3">
    <source>
        <dbReference type="SAM" id="Phobius"/>
    </source>
</evidence>
<dbReference type="InterPro" id="IPR003661">
    <property type="entry name" value="HisK_dim/P_dom"/>
</dbReference>
<dbReference type="InterPro" id="IPR050956">
    <property type="entry name" value="2C_system_His_kinase"/>
</dbReference>
<proteinExistence type="predicted"/>
<keyword evidence="3" id="KW-0472">Membrane</keyword>
<dbReference type="Gene3D" id="1.10.287.130">
    <property type="match status" value="1"/>
</dbReference>
<protein>
    <recommendedName>
        <fullName evidence="8">Histidine kinase</fullName>
    </recommendedName>
</protein>
<dbReference type="InterPro" id="IPR011006">
    <property type="entry name" value="CheY-like_superfamily"/>
</dbReference>
<keyword evidence="3" id="KW-1133">Transmembrane helix</keyword>
<dbReference type="Proteomes" id="UP000187209">
    <property type="component" value="Unassembled WGS sequence"/>
</dbReference>
<dbReference type="InterPro" id="IPR004358">
    <property type="entry name" value="Sig_transdc_His_kin-like_C"/>
</dbReference>
<dbReference type="GO" id="GO:0000155">
    <property type="term" value="F:phosphorelay sensor kinase activity"/>
    <property type="evidence" value="ECO:0007669"/>
    <property type="project" value="InterPro"/>
</dbReference>
<feature type="transmembrane region" description="Helical" evidence="3">
    <location>
        <begin position="33"/>
        <end position="53"/>
    </location>
</feature>
<feature type="domain" description="Histidine kinase" evidence="4">
    <location>
        <begin position="337"/>
        <end position="554"/>
    </location>
</feature>
<dbReference type="CDD" id="cd00082">
    <property type="entry name" value="HisKA"/>
    <property type="match status" value="1"/>
</dbReference>
<dbReference type="CDD" id="cd17546">
    <property type="entry name" value="REC_hyHK_CKI1_RcsC-like"/>
    <property type="match status" value="1"/>
</dbReference>
<dbReference type="PROSITE" id="PS50109">
    <property type="entry name" value="HIS_KIN"/>
    <property type="match status" value="1"/>
</dbReference>
<reference evidence="6 7" key="1">
    <citation type="submission" date="2016-11" db="EMBL/GenBank/DDBJ databases">
        <title>The macronuclear genome of Stentor coeruleus: a giant cell with tiny introns.</title>
        <authorList>
            <person name="Slabodnick M."/>
            <person name="Ruby J.G."/>
            <person name="Reiff S.B."/>
            <person name="Swart E.C."/>
            <person name="Gosai S."/>
            <person name="Prabakaran S."/>
            <person name="Witkowska E."/>
            <person name="Larue G.E."/>
            <person name="Fisher S."/>
            <person name="Freeman R.M."/>
            <person name="Gunawardena J."/>
            <person name="Chu W."/>
            <person name="Stover N.A."/>
            <person name="Gregory B.D."/>
            <person name="Nowacki M."/>
            <person name="Derisi J."/>
            <person name="Roy S.W."/>
            <person name="Marshall W.F."/>
            <person name="Sood P."/>
        </authorList>
    </citation>
    <scope>NUCLEOTIDE SEQUENCE [LARGE SCALE GENOMIC DNA]</scope>
    <source>
        <strain evidence="6">WM001</strain>
    </source>
</reference>
<dbReference type="Pfam" id="PF02518">
    <property type="entry name" value="HATPase_c"/>
    <property type="match status" value="1"/>
</dbReference>
<gene>
    <name evidence="6" type="ORF">SteCoe_36614</name>
</gene>
<comment type="caution">
    <text evidence="6">The sequence shown here is derived from an EMBL/GenBank/DDBJ whole genome shotgun (WGS) entry which is preliminary data.</text>
</comment>
<evidence type="ECO:0000313" key="6">
    <source>
        <dbReference type="EMBL" id="OMJ66512.1"/>
    </source>
</evidence>
<keyword evidence="1 2" id="KW-0597">Phosphoprotein</keyword>
<name>A0A1R2APQ8_9CILI</name>
<feature type="modified residue" description="4-aspartylphosphate" evidence="2">
    <location>
        <position position="633"/>
    </location>
</feature>
<dbReference type="AlphaFoldDB" id="A0A1R2APQ8"/>
<dbReference type="PANTHER" id="PTHR43719">
    <property type="entry name" value="TWO-COMPONENT HISTIDINE KINASE"/>
    <property type="match status" value="1"/>
</dbReference>
<dbReference type="InterPro" id="IPR005467">
    <property type="entry name" value="His_kinase_dom"/>
</dbReference>
<dbReference type="InterPro" id="IPR003594">
    <property type="entry name" value="HATPase_dom"/>
</dbReference>
<accession>A0A1R2APQ8</accession>
<keyword evidence="3" id="KW-0812">Transmembrane</keyword>
<dbReference type="Gene3D" id="3.30.450.20">
    <property type="entry name" value="PAS domain"/>
    <property type="match status" value="1"/>
</dbReference>
<dbReference type="SUPFAM" id="SSF47384">
    <property type="entry name" value="Homodimeric domain of signal transducing histidine kinase"/>
    <property type="match status" value="1"/>
</dbReference>
<dbReference type="SUPFAM" id="SSF55874">
    <property type="entry name" value="ATPase domain of HSP90 chaperone/DNA topoisomerase II/histidine kinase"/>
    <property type="match status" value="1"/>
</dbReference>
<feature type="transmembrane region" description="Helical" evidence="3">
    <location>
        <begin position="89"/>
        <end position="109"/>
    </location>
</feature>
<dbReference type="InterPro" id="IPR001789">
    <property type="entry name" value="Sig_transdc_resp-reg_receiver"/>
</dbReference>
<dbReference type="SMART" id="SM00387">
    <property type="entry name" value="HATPase_c"/>
    <property type="match status" value="1"/>
</dbReference>
<dbReference type="PANTHER" id="PTHR43719:SF28">
    <property type="entry name" value="PEROXIDE STRESS-ACTIVATED HISTIDINE KINASE MAK1-RELATED"/>
    <property type="match status" value="1"/>
</dbReference>
<feature type="transmembrane region" description="Helical" evidence="3">
    <location>
        <begin position="115"/>
        <end position="143"/>
    </location>
</feature>
<evidence type="ECO:0000256" key="2">
    <source>
        <dbReference type="PROSITE-ProRule" id="PRU00169"/>
    </source>
</evidence>
<organism evidence="6 7">
    <name type="scientific">Stentor coeruleus</name>
    <dbReference type="NCBI Taxonomy" id="5963"/>
    <lineage>
        <taxon>Eukaryota</taxon>
        <taxon>Sar</taxon>
        <taxon>Alveolata</taxon>
        <taxon>Ciliophora</taxon>
        <taxon>Postciliodesmatophora</taxon>
        <taxon>Heterotrichea</taxon>
        <taxon>Heterotrichida</taxon>
        <taxon>Stentoridae</taxon>
        <taxon>Stentor</taxon>
    </lineage>
</organism>
<evidence type="ECO:0000259" key="4">
    <source>
        <dbReference type="PROSITE" id="PS50109"/>
    </source>
</evidence>
<keyword evidence="7" id="KW-1185">Reference proteome</keyword>
<sequence length="704" mass="79786">MQTGISAQASNRKLALKILKIIKTQTAFFRIKVAILVLWILTFIHLVFDIGYFGIKENLSQKLILIVFQPIYCFLFIKVSENPESSIYFSLVLAEITNAVLVYYTYALTPGNESIWIQLAIVVTFVYEGFLFSDYLSLIIFSLKQTLIWVGAGVYYNKIIFDDPIAVGMGILSLPIFYFVAILCDYAKDMEMCESKLKVEQAQQKISNIVEAISDAILVINSEFEVMFSNSSAKDMLKSYSIQEYLIKSKYHRRYFPIKNREQGIYNDVQEVFKGKINTETNFGVSENNSEFTEWKGKLIDWDGKVSMIMSGRNVTKLLMLEKESSENAYKSTLLRTVSHELRTPINAILAMTQIIQLNDDISKDIQDKLDIILGSCNYQLCLINDLLDYAQIVAGSLKISSTPFSLYTLLNECLKLISIQLREKPVELKLLLKDIPLEIINDPHRLKQIVLNLLSNACKFTISGSITLEANYTDNLLTIKCKDTGIGIPPDKFSLLFTQYGKIDSSFSLNPQGIGLGLTISNMLVKELGGEGLKVESDLNKGSCFYFILPTKDHIDEVKEMKKMTCHMDIDFGVRSSCLAKRKVLVVDDTYFNIMAIVHILQSEGIKCSYVLNGYDAIEKIRVGKYDWVLMDCEMPIMDGWETTMKIKEMVEKGEIKKAPPIIALTAHSSQEIRDKCLGAGMDEVIVKPCEKNIVVDVLKRFI</sequence>
<evidence type="ECO:0000256" key="1">
    <source>
        <dbReference type="ARBA" id="ARBA00022553"/>
    </source>
</evidence>
<dbReference type="OrthoDB" id="298073at2759"/>
<dbReference type="PRINTS" id="PR00344">
    <property type="entry name" value="BCTRLSENSOR"/>
</dbReference>